<dbReference type="Gene3D" id="3.40.50.620">
    <property type="entry name" value="HUPs"/>
    <property type="match status" value="1"/>
</dbReference>
<gene>
    <name evidence="3" type="ORF">CU102_16340</name>
</gene>
<dbReference type="OrthoDB" id="9809813at2"/>
<dbReference type="AlphaFoldDB" id="A0A2P7BMT7"/>
<dbReference type="GO" id="GO:0043164">
    <property type="term" value="P:Gram-negative-bacterium-type cell wall biogenesis"/>
    <property type="evidence" value="ECO:0007669"/>
    <property type="project" value="TreeGrafter"/>
</dbReference>
<keyword evidence="4" id="KW-1185">Reference proteome</keyword>
<dbReference type="InterPro" id="IPR051599">
    <property type="entry name" value="Cell_Envelope_Assoc"/>
</dbReference>
<dbReference type="InterPro" id="IPR014729">
    <property type="entry name" value="Rossmann-like_a/b/a_fold"/>
</dbReference>
<organism evidence="3 4">
    <name type="scientific">Phyllobacterium brassicacearum</name>
    <dbReference type="NCBI Taxonomy" id="314235"/>
    <lineage>
        <taxon>Bacteria</taxon>
        <taxon>Pseudomonadati</taxon>
        <taxon>Pseudomonadota</taxon>
        <taxon>Alphaproteobacteria</taxon>
        <taxon>Hyphomicrobiales</taxon>
        <taxon>Phyllobacteriaceae</taxon>
        <taxon>Phyllobacterium</taxon>
    </lineage>
</organism>
<evidence type="ECO:0000256" key="1">
    <source>
        <dbReference type="SAM" id="Phobius"/>
    </source>
</evidence>
<keyword evidence="1" id="KW-0472">Membrane</keyword>
<dbReference type="GO" id="GO:0005886">
    <property type="term" value="C:plasma membrane"/>
    <property type="evidence" value="ECO:0007669"/>
    <property type="project" value="TreeGrafter"/>
</dbReference>
<dbReference type="RefSeq" id="WP_106712171.1">
    <property type="nucleotide sequence ID" value="NZ_PGGO01000012.1"/>
</dbReference>
<keyword evidence="1" id="KW-1133">Transmembrane helix</keyword>
<dbReference type="PANTHER" id="PTHR30336:SF4">
    <property type="entry name" value="ENVELOPE BIOGENESIS FACTOR ELYC"/>
    <property type="match status" value="1"/>
</dbReference>
<protein>
    <submittedName>
        <fullName evidence="3">YdcF family protein</fullName>
    </submittedName>
</protein>
<evidence type="ECO:0000259" key="2">
    <source>
        <dbReference type="Pfam" id="PF02698"/>
    </source>
</evidence>
<comment type="caution">
    <text evidence="3">The sequence shown here is derived from an EMBL/GenBank/DDBJ whole genome shotgun (WGS) entry which is preliminary data.</text>
</comment>
<feature type="transmembrane region" description="Helical" evidence="1">
    <location>
        <begin position="39"/>
        <end position="62"/>
    </location>
</feature>
<dbReference type="EMBL" id="PGGO01000012">
    <property type="protein sequence ID" value="PSH67777.1"/>
    <property type="molecule type" value="Genomic_DNA"/>
</dbReference>
<reference evidence="4" key="1">
    <citation type="submission" date="2017-11" db="EMBL/GenBank/DDBJ databases">
        <authorList>
            <person name="Kuznetsova I."/>
            <person name="Sazanova A."/>
            <person name="Chirak E."/>
            <person name="Safronova V."/>
            <person name="Willems A."/>
        </authorList>
    </citation>
    <scope>NUCLEOTIDE SEQUENCE [LARGE SCALE GENOMIC DNA]</scope>
    <source>
        <strain evidence="4">STM 196</strain>
    </source>
</reference>
<dbReference type="PANTHER" id="PTHR30336">
    <property type="entry name" value="INNER MEMBRANE PROTEIN, PROBABLE PERMEASE"/>
    <property type="match status" value="1"/>
</dbReference>
<feature type="domain" description="DUF218" evidence="2">
    <location>
        <begin position="80"/>
        <end position="247"/>
    </location>
</feature>
<keyword evidence="1" id="KW-0812">Transmembrane</keyword>
<sequence length="264" mass="28789">MFFYLSKIFWFFAQPLNFSILMVALTVVAVLLRWRRTAILTSACAFLVLGLGAWTSLGALMIHPLEDRFQRPVSLPDKVDGIVVLGGGFEGGVNLVRGGYELNSGGDRFVEAAILAARHPEAKVVVTGGTGNMILEGEGDGVTAPRLLTALGVAPGRLTLESQSRNTYENAVFTKDMVNAMPGETWVLITSAFHMPRSVGLFRKAGFEVVPWPSDYRTSGKESIGISRDNPLDSLQNMSIALREWVGLLAYWMVGRTDQLLPSP</sequence>
<dbReference type="CDD" id="cd06259">
    <property type="entry name" value="YdcF-like"/>
    <property type="match status" value="1"/>
</dbReference>
<feature type="transmembrane region" description="Helical" evidence="1">
    <location>
        <begin position="12"/>
        <end position="32"/>
    </location>
</feature>
<evidence type="ECO:0000313" key="3">
    <source>
        <dbReference type="EMBL" id="PSH67777.1"/>
    </source>
</evidence>
<proteinExistence type="predicted"/>
<evidence type="ECO:0000313" key="4">
    <source>
        <dbReference type="Proteomes" id="UP000241444"/>
    </source>
</evidence>
<accession>A0A2P7BMT7</accession>
<dbReference type="InterPro" id="IPR003848">
    <property type="entry name" value="DUF218"/>
</dbReference>
<dbReference type="Proteomes" id="UP000241444">
    <property type="component" value="Unassembled WGS sequence"/>
</dbReference>
<dbReference type="Pfam" id="PF02698">
    <property type="entry name" value="DUF218"/>
    <property type="match status" value="1"/>
</dbReference>
<name>A0A2P7BMT7_9HYPH</name>
<dbReference type="GO" id="GO:0000270">
    <property type="term" value="P:peptidoglycan metabolic process"/>
    <property type="evidence" value="ECO:0007669"/>
    <property type="project" value="TreeGrafter"/>
</dbReference>